<keyword evidence="6" id="KW-1133">Transmembrane helix</keyword>
<dbReference type="OrthoDB" id="2789670at2759"/>
<evidence type="ECO:0000313" key="12">
    <source>
        <dbReference type="EMBL" id="KAE9446064.1"/>
    </source>
</evidence>
<dbReference type="PANTHER" id="PTHR47947:SF26">
    <property type="entry name" value="CYTOCHROME P450"/>
    <property type="match status" value="1"/>
</dbReference>
<evidence type="ECO:0000256" key="5">
    <source>
        <dbReference type="ARBA" id="ARBA00022723"/>
    </source>
</evidence>
<evidence type="ECO:0000256" key="3">
    <source>
        <dbReference type="ARBA" id="ARBA00022617"/>
    </source>
</evidence>
<sequence>MLHEKRRRPGQPPQVPQRQVLQLQLHRHRHRPLRRPLAQPPPPHVPRDLLRESTQRFLTHSPSPSRAPSPRPVQNSSVNFSRVELKSKLSELSFNVIMRMIAGERCSEEAGEFRGLVSEAFELCDAANPGDFVPVLRWVDFGGTDTSAVTMEWAMALLVNHPEVLKKARAELDAHVGQDRLVDESDLSKLNYLQAIILETLRLDPELWDNPTSFNPERFKDGECFEWERVSEEAVDLSEGKGLTMPKLEPLEAMCKARAIMRKVLSK</sequence>
<feature type="compositionally biased region" description="Basic residues" evidence="11">
    <location>
        <begin position="25"/>
        <end position="34"/>
    </location>
</feature>
<accession>A0A6A4KPT4</accession>
<keyword evidence="9" id="KW-0503">Monooxygenase</keyword>
<dbReference type="GO" id="GO:0005506">
    <property type="term" value="F:iron ion binding"/>
    <property type="evidence" value="ECO:0007669"/>
    <property type="project" value="InterPro"/>
</dbReference>
<dbReference type="EMBL" id="QEFC01003985">
    <property type="protein sequence ID" value="KAE9446064.1"/>
    <property type="molecule type" value="Genomic_DNA"/>
</dbReference>
<dbReference type="SUPFAM" id="SSF48264">
    <property type="entry name" value="Cytochrome P450"/>
    <property type="match status" value="1"/>
</dbReference>
<feature type="compositionally biased region" description="Basic and acidic residues" evidence="11">
    <location>
        <begin position="45"/>
        <end position="54"/>
    </location>
</feature>
<evidence type="ECO:0000256" key="11">
    <source>
        <dbReference type="SAM" id="MobiDB-lite"/>
    </source>
</evidence>
<name>A0A6A4KPT4_9ERIC</name>
<dbReference type="GO" id="GO:0016705">
    <property type="term" value="F:oxidoreductase activity, acting on paired donors, with incorporation or reduction of molecular oxygen"/>
    <property type="evidence" value="ECO:0007669"/>
    <property type="project" value="InterPro"/>
</dbReference>
<evidence type="ECO:0000256" key="9">
    <source>
        <dbReference type="ARBA" id="ARBA00023033"/>
    </source>
</evidence>
<keyword evidence="5" id="KW-0479">Metal-binding</keyword>
<evidence type="ECO:0000256" key="6">
    <source>
        <dbReference type="ARBA" id="ARBA00022989"/>
    </source>
</evidence>
<comment type="cofactor">
    <cofactor evidence="1">
        <name>heme</name>
        <dbReference type="ChEBI" id="CHEBI:30413"/>
    </cofactor>
</comment>
<evidence type="ECO:0000256" key="2">
    <source>
        <dbReference type="ARBA" id="ARBA00004370"/>
    </source>
</evidence>
<dbReference type="Pfam" id="PF00067">
    <property type="entry name" value="p450"/>
    <property type="match status" value="1"/>
</dbReference>
<dbReference type="Gene3D" id="1.10.630.10">
    <property type="entry name" value="Cytochrome P450"/>
    <property type="match status" value="2"/>
</dbReference>
<comment type="subcellular location">
    <subcellularLocation>
        <location evidence="2">Membrane</location>
    </subcellularLocation>
</comment>
<proteinExistence type="predicted"/>
<keyword evidence="7" id="KW-0560">Oxidoreductase</keyword>
<dbReference type="GO" id="GO:0004497">
    <property type="term" value="F:monooxygenase activity"/>
    <property type="evidence" value="ECO:0007669"/>
    <property type="project" value="UniProtKB-KW"/>
</dbReference>
<feature type="non-terminal residue" evidence="12">
    <location>
        <position position="1"/>
    </location>
</feature>
<evidence type="ECO:0000256" key="8">
    <source>
        <dbReference type="ARBA" id="ARBA00023004"/>
    </source>
</evidence>
<dbReference type="InterPro" id="IPR001128">
    <property type="entry name" value="Cyt_P450"/>
</dbReference>
<organism evidence="12">
    <name type="scientific">Rhododendron williamsianum</name>
    <dbReference type="NCBI Taxonomy" id="262921"/>
    <lineage>
        <taxon>Eukaryota</taxon>
        <taxon>Viridiplantae</taxon>
        <taxon>Streptophyta</taxon>
        <taxon>Embryophyta</taxon>
        <taxon>Tracheophyta</taxon>
        <taxon>Spermatophyta</taxon>
        <taxon>Magnoliopsida</taxon>
        <taxon>eudicotyledons</taxon>
        <taxon>Gunneridae</taxon>
        <taxon>Pentapetalae</taxon>
        <taxon>asterids</taxon>
        <taxon>Ericales</taxon>
        <taxon>Ericaceae</taxon>
        <taxon>Ericoideae</taxon>
        <taxon>Rhodoreae</taxon>
        <taxon>Rhododendron</taxon>
    </lineage>
</organism>
<keyword evidence="3" id="KW-0349">Heme</keyword>
<evidence type="ECO:0000256" key="1">
    <source>
        <dbReference type="ARBA" id="ARBA00001971"/>
    </source>
</evidence>
<dbReference type="InterPro" id="IPR036396">
    <property type="entry name" value="Cyt_P450_sf"/>
</dbReference>
<dbReference type="AlphaFoldDB" id="A0A6A4KPT4"/>
<dbReference type="PRINTS" id="PR00385">
    <property type="entry name" value="P450"/>
</dbReference>
<evidence type="ECO:0000256" key="7">
    <source>
        <dbReference type="ARBA" id="ARBA00023002"/>
    </source>
</evidence>
<evidence type="ECO:0000256" key="4">
    <source>
        <dbReference type="ARBA" id="ARBA00022692"/>
    </source>
</evidence>
<keyword evidence="8" id="KW-0408">Iron</keyword>
<dbReference type="GO" id="GO:0016020">
    <property type="term" value="C:membrane"/>
    <property type="evidence" value="ECO:0007669"/>
    <property type="project" value="UniProtKB-SubCell"/>
</dbReference>
<dbReference type="GO" id="GO:0020037">
    <property type="term" value="F:heme binding"/>
    <property type="evidence" value="ECO:0007669"/>
    <property type="project" value="InterPro"/>
</dbReference>
<dbReference type="InterPro" id="IPR050651">
    <property type="entry name" value="Plant_Cytochrome_P450_Monoox"/>
</dbReference>
<keyword evidence="10" id="KW-0472">Membrane</keyword>
<comment type="caution">
    <text evidence="12">The sequence shown here is derived from an EMBL/GenBank/DDBJ whole genome shotgun (WGS) entry which is preliminary data.</text>
</comment>
<evidence type="ECO:0000256" key="10">
    <source>
        <dbReference type="ARBA" id="ARBA00023136"/>
    </source>
</evidence>
<keyword evidence="4" id="KW-0812">Transmembrane</keyword>
<dbReference type="PANTHER" id="PTHR47947">
    <property type="entry name" value="CYTOCHROME P450 82C3-RELATED"/>
    <property type="match status" value="1"/>
</dbReference>
<reference evidence="12" key="1">
    <citation type="journal article" date="2019" name="Genome Biol. Evol.">
        <title>The Rhododendron genome and chromosomal organization provide insight into shared whole-genome duplications across the heath family (Ericaceae).</title>
        <authorList>
            <person name="Soza V.L."/>
            <person name="Lindsley D."/>
            <person name="Waalkes A."/>
            <person name="Ramage E."/>
            <person name="Patwardhan R.P."/>
            <person name="Burton J.N."/>
            <person name="Adey A."/>
            <person name="Kumar A."/>
            <person name="Qiu R."/>
            <person name="Shendure J."/>
            <person name="Hall B."/>
        </authorList>
    </citation>
    <scope>NUCLEOTIDE SEQUENCE</scope>
    <source>
        <strain evidence="12">RSF 1966-606</strain>
    </source>
</reference>
<feature type="region of interest" description="Disordered" evidence="11">
    <location>
        <begin position="25"/>
        <end position="76"/>
    </location>
</feature>
<protein>
    <submittedName>
        <fullName evidence="12">Uncharacterized protein</fullName>
    </submittedName>
</protein>
<gene>
    <name evidence="12" type="ORF">C3L33_22054</name>
</gene>